<evidence type="ECO:0000313" key="1">
    <source>
        <dbReference type="EMBL" id="MEE1944677.1"/>
    </source>
</evidence>
<reference evidence="1 2" key="1">
    <citation type="submission" date="2024-01" db="EMBL/GenBank/DDBJ databases">
        <title>Pedobacter sp. nov., isolated from fresh soil.</title>
        <authorList>
            <person name="Le N.T.T."/>
        </authorList>
    </citation>
    <scope>NUCLEOTIDE SEQUENCE [LARGE SCALE GENOMIC DNA]</scope>
    <source>
        <strain evidence="1 2">KR3-3</strain>
    </source>
</reference>
<dbReference type="EMBL" id="JAZDQT010000001">
    <property type="protein sequence ID" value="MEE1944677.1"/>
    <property type="molecule type" value="Genomic_DNA"/>
</dbReference>
<sequence>MTAKEKEELIKKLLANRISIAELHLLREEINELDLSIIIQKIYDLNDEQVRKIAALAPVMAKVDALKNAQRNKKFFAKIKNGFREDLANKVILVEGDSWFNYPILLSDVIDWVSMEKNMAVYSLASGGDWLLNMLSARKYIEQLSTMHPDFFIISGGGNDLVGENRIAAMVNPLGKSEEFMESAWARELMRISRTDFDPDRFNNGVAYLSKDFFALLMFFQLQYYYIFNGIFTAGTKDPKNGKFPGIKVITQGYDYPQPSRKLGFGLNPLRWYKPLVRKFLGHGGWLKTPLEMRGITNEQVQRDVLYAMIFLFNEMMIEVGELFQGIAGYDCVFHIDSRGAVGDEGWTDELHPLPENFKKTGACFIQCINGMPSPNGLVYRVKS</sequence>
<dbReference type="SUPFAM" id="SSF52266">
    <property type="entry name" value="SGNH hydrolase"/>
    <property type="match status" value="1"/>
</dbReference>
<dbReference type="Proteomes" id="UP001336835">
    <property type="component" value="Unassembled WGS sequence"/>
</dbReference>
<accession>A0ABU7I5P4</accession>
<evidence type="ECO:0000313" key="2">
    <source>
        <dbReference type="Proteomes" id="UP001336835"/>
    </source>
</evidence>
<protein>
    <submittedName>
        <fullName evidence="1">Uncharacterized protein</fullName>
    </submittedName>
</protein>
<comment type="caution">
    <text evidence="1">The sequence shown here is derived from an EMBL/GenBank/DDBJ whole genome shotgun (WGS) entry which is preliminary data.</text>
</comment>
<gene>
    <name evidence="1" type="ORF">VRU48_06130</name>
</gene>
<dbReference type="RefSeq" id="WP_330107040.1">
    <property type="nucleotide sequence ID" value="NZ_JAZDQT010000001.1"/>
</dbReference>
<name>A0ABU7I5P4_9SPHI</name>
<keyword evidence="2" id="KW-1185">Reference proteome</keyword>
<organism evidence="1 2">
    <name type="scientific">Pedobacter albus</name>
    <dbReference type="NCBI Taxonomy" id="3113905"/>
    <lineage>
        <taxon>Bacteria</taxon>
        <taxon>Pseudomonadati</taxon>
        <taxon>Bacteroidota</taxon>
        <taxon>Sphingobacteriia</taxon>
        <taxon>Sphingobacteriales</taxon>
        <taxon>Sphingobacteriaceae</taxon>
        <taxon>Pedobacter</taxon>
    </lineage>
</organism>
<proteinExistence type="predicted"/>